<keyword evidence="4 9" id="KW-0812">Transmembrane</keyword>
<comment type="caution">
    <text evidence="10">The sequence shown here is derived from an EMBL/GenBank/DDBJ whole genome shotgun (WGS) entry which is preliminary data.</text>
</comment>
<dbReference type="Pfam" id="PF02699">
    <property type="entry name" value="YajC"/>
    <property type="match status" value="1"/>
</dbReference>
<dbReference type="InterPro" id="IPR003849">
    <property type="entry name" value="Preprotein_translocase_YajC"/>
</dbReference>
<keyword evidence="5" id="KW-0653">Protein transport</keyword>
<dbReference type="PANTHER" id="PTHR33909">
    <property type="entry name" value="SEC TRANSLOCON ACCESSORY COMPLEX SUBUNIT YAJC"/>
    <property type="match status" value="1"/>
</dbReference>
<evidence type="ECO:0000256" key="2">
    <source>
        <dbReference type="ARBA" id="ARBA00022448"/>
    </source>
</evidence>
<comment type="subcellular location">
    <subcellularLocation>
        <location evidence="1">Cell membrane</location>
        <topology evidence="1">Single-pass membrane protein</topology>
    </subcellularLocation>
</comment>
<evidence type="ECO:0000256" key="8">
    <source>
        <dbReference type="ARBA" id="ARBA00023136"/>
    </source>
</evidence>
<feature type="transmembrane region" description="Helical" evidence="9">
    <location>
        <begin position="15"/>
        <end position="35"/>
    </location>
</feature>
<protein>
    <recommendedName>
        <fullName evidence="11">Preprotein translocase subunit YajC</fullName>
    </recommendedName>
</protein>
<evidence type="ECO:0008006" key="11">
    <source>
        <dbReference type="Google" id="ProtNLM"/>
    </source>
</evidence>
<keyword evidence="7" id="KW-0811">Translocation</keyword>
<dbReference type="SMART" id="SM01323">
    <property type="entry name" value="YajC"/>
    <property type="match status" value="1"/>
</dbReference>
<dbReference type="EMBL" id="BARS01036267">
    <property type="protein sequence ID" value="GAG14420.1"/>
    <property type="molecule type" value="Genomic_DNA"/>
</dbReference>
<dbReference type="AlphaFoldDB" id="X0V8E2"/>
<evidence type="ECO:0000256" key="1">
    <source>
        <dbReference type="ARBA" id="ARBA00004162"/>
    </source>
</evidence>
<evidence type="ECO:0000256" key="6">
    <source>
        <dbReference type="ARBA" id="ARBA00022989"/>
    </source>
</evidence>
<evidence type="ECO:0000256" key="3">
    <source>
        <dbReference type="ARBA" id="ARBA00022475"/>
    </source>
</evidence>
<evidence type="ECO:0000256" key="5">
    <source>
        <dbReference type="ARBA" id="ARBA00022927"/>
    </source>
</evidence>
<dbReference type="GO" id="GO:0015031">
    <property type="term" value="P:protein transport"/>
    <property type="evidence" value="ECO:0007669"/>
    <property type="project" value="UniProtKB-KW"/>
</dbReference>
<evidence type="ECO:0000256" key="9">
    <source>
        <dbReference type="SAM" id="Phobius"/>
    </source>
</evidence>
<name>X0V8E2_9ZZZZ</name>
<dbReference type="NCBIfam" id="TIGR00739">
    <property type="entry name" value="yajC"/>
    <property type="match status" value="1"/>
</dbReference>
<keyword evidence="8 9" id="KW-0472">Membrane</keyword>
<sequence length="104" mass="11245">MDIIYASTQGNGGSGGMLSILPFVLIMLILYFLMIRPQAKRQKEKRTMMEALKKGDRIVTIGGVHGTVVGLKNQGKIVVIKVDKNTNLTVIKSSIAGLAESVTE</sequence>
<feature type="non-terminal residue" evidence="10">
    <location>
        <position position="104"/>
    </location>
</feature>
<dbReference type="GO" id="GO:0005886">
    <property type="term" value="C:plasma membrane"/>
    <property type="evidence" value="ECO:0007669"/>
    <property type="project" value="UniProtKB-SubCell"/>
</dbReference>
<organism evidence="10">
    <name type="scientific">marine sediment metagenome</name>
    <dbReference type="NCBI Taxonomy" id="412755"/>
    <lineage>
        <taxon>unclassified sequences</taxon>
        <taxon>metagenomes</taxon>
        <taxon>ecological metagenomes</taxon>
    </lineage>
</organism>
<evidence type="ECO:0000256" key="7">
    <source>
        <dbReference type="ARBA" id="ARBA00023010"/>
    </source>
</evidence>
<evidence type="ECO:0000256" key="4">
    <source>
        <dbReference type="ARBA" id="ARBA00022692"/>
    </source>
</evidence>
<reference evidence="10" key="1">
    <citation type="journal article" date="2014" name="Front. Microbiol.">
        <title>High frequency of phylogenetically diverse reductive dehalogenase-homologous genes in deep subseafloor sedimentary metagenomes.</title>
        <authorList>
            <person name="Kawai M."/>
            <person name="Futagami T."/>
            <person name="Toyoda A."/>
            <person name="Takaki Y."/>
            <person name="Nishi S."/>
            <person name="Hori S."/>
            <person name="Arai W."/>
            <person name="Tsubouchi T."/>
            <person name="Morono Y."/>
            <person name="Uchiyama I."/>
            <person name="Ito T."/>
            <person name="Fujiyama A."/>
            <person name="Inagaki F."/>
            <person name="Takami H."/>
        </authorList>
    </citation>
    <scope>NUCLEOTIDE SEQUENCE</scope>
    <source>
        <strain evidence="10">Expedition CK06-06</strain>
    </source>
</reference>
<evidence type="ECO:0000313" key="10">
    <source>
        <dbReference type="EMBL" id="GAG14420.1"/>
    </source>
</evidence>
<accession>X0V8E2</accession>
<dbReference type="PANTHER" id="PTHR33909:SF1">
    <property type="entry name" value="SEC TRANSLOCON ACCESSORY COMPLEX SUBUNIT YAJC"/>
    <property type="match status" value="1"/>
</dbReference>
<keyword evidence="6 9" id="KW-1133">Transmembrane helix</keyword>
<gene>
    <name evidence="10" type="ORF">S01H1_55771</name>
</gene>
<keyword evidence="2" id="KW-0813">Transport</keyword>
<dbReference type="PRINTS" id="PR01853">
    <property type="entry name" value="YAJCTRNLCASE"/>
</dbReference>
<proteinExistence type="predicted"/>
<keyword evidence="3" id="KW-1003">Cell membrane</keyword>